<gene>
    <name evidence="1" type="ORF">CDAR_472551</name>
</gene>
<dbReference type="AlphaFoldDB" id="A0AAV4RVX7"/>
<reference evidence="1 2" key="1">
    <citation type="submission" date="2021-06" db="EMBL/GenBank/DDBJ databases">
        <title>Caerostris darwini draft genome.</title>
        <authorList>
            <person name="Kono N."/>
            <person name="Arakawa K."/>
        </authorList>
    </citation>
    <scope>NUCLEOTIDE SEQUENCE [LARGE SCALE GENOMIC DNA]</scope>
</reference>
<proteinExistence type="predicted"/>
<accession>A0AAV4RVX7</accession>
<comment type="caution">
    <text evidence="1">The sequence shown here is derived from an EMBL/GenBank/DDBJ whole genome shotgun (WGS) entry which is preliminary data.</text>
</comment>
<dbReference type="EMBL" id="BPLQ01006828">
    <property type="protein sequence ID" value="GIY25492.1"/>
    <property type="molecule type" value="Genomic_DNA"/>
</dbReference>
<sequence length="92" mass="10281">MSTLSLLSTWGNYLPTSRSKRSPVLHRIQQANKPTVIFLSLFSALLQSSLNTPLVRNRPIGRPPGSSPFINMCSSISCKPLRFFDPCFEETP</sequence>
<organism evidence="1 2">
    <name type="scientific">Caerostris darwini</name>
    <dbReference type="NCBI Taxonomy" id="1538125"/>
    <lineage>
        <taxon>Eukaryota</taxon>
        <taxon>Metazoa</taxon>
        <taxon>Ecdysozoa</taxon>
        <taxon>Arthropoda</taxon>
        <taxon>Chelicerata</taxon>
        <taxon>Arachnida</taxon>
        <taxon>Araneae</taxon>
        <taxon>Araneomorphae</taxon>
        <taxon>Entelegynae</taxon>
        <taxon>Araneoidea</taxon>
        <taxon>Araneidae</taxon>
        <taxon>Caerostris</taxon>
    </lineage>
</organism>
<evidence type="ECO:0000313" key="2">
    <source>
        <dbReference type="Proteomes" id="UP001054837"/>
    </source>
</evidence>
<name>A0AAV4RVX7_9ARAC</name>
<keyword evidence="2" id="KW-1185">Reference proteome</keyword>
<evidence type="ECO:0000313" key="1">
    <source>
        <dbReference type="EMBL" id="GIY25492.1"/>
    </source>
</evidence>
<dbReference type="Proteomes" id="UP001054837">
    <property type="component" value="Unassembled WGS sequence"/>
</dbReference>
<protein>
    <submittedName>
        <fullName evidence="1">Uncharacterized protein</fullName>
    </submittedName>
</protein>